<dbReference type="Pfam" id="PF07730">
    <property type="entry name" value="HisKA_3"/>
    <property type="match status" value="1"/>
</dbReference>
<accession>A0A3A3FIP8</accession>
<dbReference type="SMART" id="SM00086">
    <property type="entry name" value="PAC"/>
    <property type="match status" value="1"/>
</dbReference>
<keyword evidence="1" id="KW-0808">Transferase</keyword>
<gene>
    <name evidence="7" type="ORF">D3871_16950</name>
</gene>
<dbReference type="Pfam" id="PF02518">
    <property type="entry name" value="HATPase_c"/>
    <property type="match status" value="1"/>
</dbReference>
<evidence type="ECO:0000313" key="8">
    <source>
        <dbReference type="Proteomes" id="UP000265955"/>
    </source>
</evidence>
<dbReference type="GO" id="GO:0016020">
    <property type="term" value="C:membrane"/>
    <property type="evidence" value="ECO:0007669"/>
    <property type="project" value="InterPro"/>
</dbReference>
<dbReference type="InterPro" id="IPR001610">
    <property type="entry name" value="PAC"/>
</dbReference>
<keyword evidence="2" id="KW-0418">Kinase</keyword>
<dbReference type="Proteomes" id="UP000265955">
    <property type="component" value="Unassembled WGS sequence"/>
</dbReference>
<dbReference type="Pfam" id="PF14417">
    <property type="entry name" value="MEDS"/>
    <property type="match status" value="1"/>
</dbReference>
<dbReference type="Gene3D" id="3.30.450.20">
    <property type="entry name" value="PAS domain"/>
    <property type="match status" value="1"/>
</dbReference>
<protein>
    <submittedName>
        <fullName evidence="7">PAS domain S-box protein</fullName>
    </submittedName>
</protein>
<organism evidence="7 8">
    <name type="scientific">Noviherbaspirillum saxi</name>
    <dbReference type="NCBI Taxonomy" id="2320863"/>
    <lineage>
        <taxon>Bacteria</taxon>
        <taxon>Pseudomonadati</taxon>
        <taxon>Pseudomonadota</taxon>
        <taxon>Betaproteobacteria</taxon>
        <taxon>Burkholderiales</taxon>
        <taxon>Oxalobacteraceae</taxon>
        <taxon>Noviherbaspirillum</taxon>
    </lineage>
</organism>
<dbReference type="SUPFAM" id="SSF55785">
    <property type="entry name" value="PYP-like sensor domain (PAS domain)"/>
    <property type="match status" value="1"/>
</dbReference>
<evidence type="ECO:0000256" key="4">
    <source>
        <dbReference type="SAM" id="Coils"/>
    </source>
</evidence>
<dbReference type="Pfam" id="PF08447">
    <property type="entry name" value="PAS_3"/>
    <property type="match status" value="1"/>
</dbReference>
<dbReference type="PANTHER" id="PTHR24421:SF59">
    <property type="entry name" value="OXYGEN SENSOR HISTIDINE KINASE NREB"/>
    <property type="match status" value="1"/>
</dbReference>
<feature type="domain" description="Histidine kinase" evidence="5">
    <location>
        <begin position="523"/>
        <end position="612"/>
    </location>
</feature>
<dbReference type="AlphaFoldDB" id="A0A3A3FIP8"/>
<comment type="caution">
    <text evidence="7">The sequence shown here is derived from an EMBL/GenBank/DDBJ whole genome shotgun (WGS) entry which is preliminary data.</text>
</comment>
<dbReference type="Gene3D" id="3.30.565.10">
    <property type="entry name" value="Histidine kinase-like ATPase, C-terminal domain"/>
    <property type="match status" value="1"/>
</dbReference>
<evidence type="ECO:0000256" key="3">
    <source>
        <dbReference type="ARBA" id="ARBA00023012"/>
    </source>
</evidence>
<evidence type="ECO:0000256" key="2">
    <source>
        <dbReference type="ARBA" id="ARBA00022777"/>
    </source>
</evidence>
<evidence type="ECO:0000259" key="6">
    <source>
        <dbReference type="PROSITE" id="PS50113"/>
    </source>
</evidence>
<dbReference type="EMBL" id="QYUO01000002">
    <property type="protein sequence ID" value="RJF95147.1"/>
    <property type="molecule type" value="Genomic_DNA"/>
</dbReference>
<dbReference type="InterPro" id="IPR003594">
    <property type="entry name" value="HATPase_dom"/>
</dbReference>
<dbReference type="SUPFAM" id="SSF55874">
    <property type="entry name" value="ATPase domain of HSP90 chaperone/DNA topoisomerase II/histidine kinase"/>
    <property type="match status" value="1"/>
</dbReference>
<dbReference type="GO" id="GO:0046983">
    <property type="term" value="F:protein dimerization activity"/>
    <property type="evidence" value="ECO:0007669"/>
    <property type="project" value="InterPro"/>
</dbReference>
<dbReference type="InterPro" id="IPR013655">
    <property type="entry name" value="PAS_fold_3"/>
</dbReference>
<dbReference type="GO" id="GO:0000155">
    <property type="term" value="F:phosphorelay sensor kinase activity"/>
    <property type="evidence" value="ECO:0007669"/>
    <property type="project" value="InterPro"/>
</dbReference>
<name>A0A3A3FIP8_9BURK</name>
<dbReference type="InterPro" id="IPR036890">
    <property type="entry name" value="HATPase_C_sf"/>
</dbReference>
<dbReference type="CDD" id="cd00130">
    <property type="entry name" value="PAS"/>
    <property type="match status" value="1"/>
</dbReference>
<dbReference type="Gene3D" id="2.10.70.100">
    <property type="match status" value="1"/>
</dbReference>
<evidence type="ECO:0000259" key="5">
    <source>
        <dbReference type="PROSITE" id="PS50109"/>
    </source>
</evidence>
<dbReference type="CDD" id="cd16917">
    <property type="entry name" value="HATPase_UhpB-NarQ-NarX-like"/>
    <property type="match status" value="1"/>
</dbReference>
<dbReference type="InterPro" id="IPR025847">
    <property type="entry name" value="MEDS_domain"/>
</dbReference>
<dbReference type="InterPro" id="IPR000014">
    <property type="entry name" value="PAS"/>
</dbReference>
<dbReference type="InterPro" id="IPR035965">
    <property type="entry name" value="PAS-like_dom_sf"/>
</dbReference>
<dbReference type="PROSITE" id="PS50109">
    <property type="entry name" value="HIS_KIN"/>
    <property type="match status" value="1"/>
</dbReference>
<keyword evidence="3" id="KW-0902">Two-component regulatory system</keyword>
<dbReference type="SMART" id="SM00387">
    <property type="entry name" value="HATPase_c"/>
    <property type="match status" value="1"/>
</dbReference>
<feature type="domain" description="PAC" evidence="6">
    <location>
        <begin position="340"/>
        <end position="392"/>
    </location>
</feature>
<sequence length="616" mass="69491">MHMDDLPDKNTCKHIVQFYANEDHLLDSVSAFIGSGLLTGDLAILIATEPHLAALRQRLKKEVGESAASMLHDQRHCLFLDADKVLPSILIDGWPDQQRFNEVIGHLINSFSAGADRHVRAFGEMVALLCEQGKHDAAIRVEELWNGLAKHYSFTLLCGYPLSVFPADQHTRAINDICHLHSRVCPAEAEYGECVTEEGHLTLVRLQHQTYALKAEAERRKRAEEALRDHERLLIQRTDALTQANVQLKDEVEKRKRSEKELLHTQYVLTHAQSVAHLGSWEIDATTAELTCSDEFYRICGLEPQSRKLDLEFSLSIVHPDDQQATRAAVAATRKHGLPYNIEKRIIRPDGSVRYVLSKGHPVYNEKQELVTMIGSFMDITERKLAERALQQSHDDLRRLTAHQQKLKEEERKRIAREIHDELGGVLTGLKAYLTVAIQNAEDAGMAPDKLLIEASHFIDGAVESVRRIISDLRPSVLDQLGVWAAIEWYADRIATQTGLSCQCMITRTAADIELDTERSTMLFRIVQEALTNVIRHANASEVRIGVGYQDNCIIIEVEDDGKGIDTDNFPQRESWGIRGMYERVRYFGGEFVITGMPGQGTILMLKLPLQSPHVC</sequence>
<dbReference type="NCBIfam" id="TIGR00229">
    <property type="entry name" value="sensory_box"/>
    <property type="match status" value="1"/>
</dbReference>
<dbReference type="InterPro" id="IPR011712">
    <property type="entry name" value="Sig_transdc_His_kin_sub3_dim/P"/>
</dbReference>
<dbReference type="InterPro" id="IPR050482">
    <property type="entry name" value="Sensor_HK_TwoCompSys"/>
</dbReference>
<proteinExistence type="predicted"/>
<keyword evidence="8" id="KW-1185">Reference proteome</keyword>
<reference evidence="8" key="1">
    <citation type="submission" date="2018-09" db="EMBL/GenBank/DDBJ databases">
        <authorList>
            <person name="Zhu H."/>
        </authorList>
    </citation>
    <scope>NUCLEOTIDE SEQUENCE [LARGE SCALE GENOMIC DNA]</scope>
    <source>
        <strain evidence="8">K1R23-30</strain>
    </source>
</reference>
<keyword evidence="4" id="KW-0175">Coiled coil</keyword>
<dbReference type="InterPro" id="IPR000700">
    <property type="entry name" value="PAS-assoc_C"/>
</dbReference>
<dbReference type="InterPro" id="IPR005467">
    <property type="entry name" value="His_kinase_dom"/>
</dbReference>
<dbReference type="Gene3D" id="1.20.5.1930">
    <property type="match status" value="1"/>
</dbReference>
<evidence type="ECO:0000256" key="1">
    <source>
        <dbReference type="ARBA" id="ARBA00022679"/>
    </source>
</evidence>
<dbReference type="PANTHER" id="PTHR24421">
    <property type="entry name" value="NITRATE/NITRITE SENSOR PROTEIN NARX-RELATED"/>
    <property type="match status" value="1"/>
</dbReference>
<evidence type="ECO:0000313" key="7">
    <source>
        <dbReference type="EMBL" id="RJF95147.1"/>
    </source>
</evidence>
<dbReference type="PROSITE" id="PS50113">
    <property type="entry name" value="PAC"/>
    <property type="match status" value="1"/>
</dbReference>
<feature type="coiled-coil region" evidence="4">
    <location>
        <begin position="213"/>
        <end position="261"/>
    </location>
</feature>